<evidence type="ECO:0000256" key="4">
    <source>
        <dbReference type="ARBA" id="ARBA00022490"/>
    </source>
</evidence>
<gene>
    <name evidence="13 16" type="primary">pheS</name>
    <name evidence="16" type="ORF">OCV77_03235</name>
</gene>
<keyword evidence="4 13" id="KW-0963">Cytoplasm</keyword>
<dbReference type="EMBL" id="JAOQKJ010000002">
    <property type="protein sequence ID" value="MCU6743526.1"/>
    <property type="molecule type" value="Genomic_DNA"/>
</dbReference>
<accession>A0ABT2T0Q4</accession>
<dbReference type="RefSeq" id="WP_118796841.1">
    <property type="nucleotide sequence ID" value="NZ_JAOQKJ010000002.1"/>
</dbReference>
<evidence type="ECO:0000256" key="9">
    <source>
        <dbReference type="ARBA" id="ARBA00022842"/>
    </source>
</evidence>
<feature type="domain" description="Aminoacyl-transfer RNA synthetases class-II family profile" evidence="15">
    <location>
        <begin position="80"/>
        <end position="343"/>
    </location>
</feature>
<protein>
    <recommendedName>
        <fullName evidence="13">Phenylalanine--tRNA ligase alpha subunit</fullName>
        <ecNumber evidence="13">6.1.1.20</ecNumber>
    </recommendedName>
    <alternativeName>
        <fullName evidence="13">Phenylalanyl-tRNA synthetase alpha subunit</fullName>
        <shortName evidence="13">PheRS</shortName>
    </alternativeName>
</protein>
<evidence type="ECO:0000256" key="6">
    <source>
        <dbReference type="ARBA" id="ARBA00022723"/>
    </source>
</evidence>
<comment type="caution">
    <text evidence="16">The sequence shown here is derived from an EMBL/GenBank/DDBJ whole genome shotgun (WGS) entry which is preliminary data.</text>
</comment>
<comment type="catalytic activity">
    <reaction evidence="12 13">
        <text>tRNA(Phe) + L-phenylalanine + ATP = L-phenylalanyl-tRNA(Phe) + AMP + diphosphate + H(+)</text>
        <dbReference type="Rhea" id="RHEA:19413"/>
        <dbReference type="Rhea" id="RHEA-COMP:9668"/>
        <dbReference type="Rhea" id="RHEA-COMP:9699"/>
        <dbReference type="ChEBI" id="CHEBI:15378"/>
        <dbReference type="ChEBI" id="CHEBI:30616"/>
        <dbReference type="ChEBI" id="CHEBI:33019"/>
        <dbReference type="ChEBI" id="CHEBI:58095"/>
        <dbReference type="ChEBI" id="CHEBI:78442"/>
        <dbReference type="ChEBI" id="CHEBI:78531"/>
        <dbReference type="ChEBI" id="CHEBI:456215"/>
        <dbReference type="EC" id="6.1.1.20"/>
    </reaction>
</comment>
<dbReference type="EC" id="6.1.1.20" evidence="13"/>
<dbReference type="InterPro" id="IPR010978">
    <property type="entry name" value="tRNA-bd_arm"/>
</dbReference>
<keyword evidence="7 13" id="KW-0547">Nucleotide-binding</keyword>
<keyword evidence="5 13" id="KW-0436">Ligase</keyword>
<dbReference type="PROSITE" id="PS50862">
    <property type="entry name" value="AA_TRNA_LIGASE_II"/>
    <property type="match status" value="1"/>
</dbReference>
<dbReference type="Pfam" id="PF01409">
    <property type="entry name" value="tRNA-synt_2d"/>
    <property type="match status" value="1"/>
</dbReference>
<feature type="coiled-coil region" evidence="14">
    <location>
        <begin position="7"/>
        <end position="34"/>
    </location>
</feature>
<dbReference type="NCBIfam" id="TIGR00468">
    <property type="entry name" value="pheS"/>
    <property type="match status" value="1"/>
</dbReference>
<keyword evidence="14" id="KW-0175">Coiled coil</keyword>
<proteinExistence type="inferred from homology"/>
<dbReference type="HAMAP" id="MF_00281">
    <property type="entry name" value="Phe_tRNA_synth_alpha1"/>
    <property type="match status" value="1"/>
</dbReference>
<evidence type="ECO:0000256" key="5">
    <source>
        <dbReference type="ARBA" id="ARBA00022598"/>
    </source>
</evidence>
<keyword evidence="10 13" id="KW-0648">Protein biosynthesis</keyword>
<keyword evidence="17" id="KW-1185">Reference proteome</keyword>
<dbReference type="Proteomes" id="UP001652432">
    <property type="component" value="Unassembled WGS sequence"/>
</dbReference>
<dbReference type="InterPro" id="IPR002319">
    <property type="entry name" value="Phenylalanyl-tRNA_Synthase"/>
</dbReference>
<name>A0ABT2T0Q4_9FIRM</name>
<dbReference type="Gene3D" id="3.30.930.10">
    <property type="entry name" value="Bira Bifunctional Protein, Domain 2"/>
    <property type="match status" value="1"/>
</dbReference>
<evidence type="ECO:0000256" key="1">
    <source>
        <dbReference type="ARBA" id="ARBA00004496"/>
    </source>
</evidence>
<evidence type="ECO:0000313" key="17">
    <source>
        <dbReference type="Proteomes" id="UP001652432"/>
    </source>
</evidence>
<evidence type="ECO:0000313" key="16">
    <source>
        <dbReference type="EMBL" id="MCU6743526.1"/>
    </source>
</evidence>
<comment type="subunit">
    <text evidence="3 13">Tetramer of two alpha and two beta subunits.</text>
</comment>
<dbReference type="InterPro" id="IPR006195">
    <property type="entry name" value="aa-tRNA-synth_II"/>
</dbReference>
<dbReference type="PANTHER" id="PTHR11538">
    <property type="entry name" value="PHENYLALANYL-TRNA SYNTHETASE"/>
    <property type="match status" value="1"/>
</dbReference>
<evidence type="ECO:0000256" key="14">
    <source>
        <dbReference type="SAM" id="Coils"/>
    </source>
</evidence>
<comment type="similarity">
    <text evidence="2 13">Belongs to the class-II aminoacyl-tRNA synthetase family. Phe-tRNA synthetase alpha subunit type 1 subfamily.</text>
</comment>
<dbReference type="InterPro" id="IPR022911">
    <property type="entry name" value="Phe_tRNA_ligase_alpha1_bac"/>
</dbReference>
<dbReference type="SUPFAM" id="SSF55681">
    <property type="entry name" value="Class II aaRS and biotin synthetases"/>
    <property type="match status" value="1"/>
</dbReference>
<keyword evidence="11 13" id="KW-0030">Aminoacyl-tRNA synthetase</keyword>
<dbReference type="InterPro" id="IPR004529">
    <property type="entry name" value="Phe-tRNA-synth_IIc_asu"/>
</dbReference>
<sequence>MQDQVLSDKLSSLKEKIEGELKEMKNSKELYEFKNLYLEGKKSKISELMKEMGKLAPEERAGYGKSVNELKTWAFDRFADMEEKMKKLELQHRYERERIDLTVPAQPAKIGNLHPVTLVRNQLIDIFAGMGFEVFEGSEIETDYYNFTALNTPQDHPARDMQDTFYLSPEFLLRTQTSAGQIHVMEKKQPPIKILSPGKVFRSDDDATHSPMFSQMEGLVVDKGITLGDLKGMLDVFVQKIFGEGVTTRLRPSYFPFTEPSVEVDVSCFECGGKGCSLCKGTGWIEVLGAGVVNKRVLENCGIDSEEYSGFAFGIGLERIAMLKYGINNIKLLFNSDLRVLEQINEK</sequence>
<comment type="subcellular location">
    <subcellularLocation>
        <location evidence="1 13">Cytoplasm</location>
    </subcellularLocation>
</comment>
<evidence type="ECO:0000256" key="7">
    <source>
        <dbReference type="ARBA" id="ARBA00022741"/>
    </source>
</evidence>
<evidence type="ECO:0000256" key="12">
    <source>
        <dbReference type="ARBA" id="ARBA00049255"/>
    </source>
</evidence>
<keyword evidence="6 13" id="KW-0479">Metal-binding</keyword>
<dbReference type="PANTHER" id="PTHR11538:SF41">
    <property type="entry name" value="PHENYLALANINE--TRNA LIGASE, MITOCHONDRIAL"/>
    <property type="match status" value="1"/>
</dbReference>
<keyword evidence="8 13" id="KW-0067">ATP-binding</keyword>
<dbReference type="InterPro" id="IPR004188">
    <property type="entry name" value="Phe-tRNA_ligase_II_N"/>
</dbReference>
<evidence type="ECO:0000256" key="11">
    <source>
        <dbReference type="ARBA" id="ARBA00023146"/>
    </source>
</evidence>
<dbReference type="SUPFAM" id="SSF46589">
    <property type="entry name" value="tRNA-binding arm"/>
    <property type="match status" value="1"/>
</dbReference>
<comment type="cofactor">
    <cofactor evidence="13">
        <name>Mg(2+)</name>
        <dbReference type="ChEBI" id="CHEBI:18420"/>
    </cofactor>
    <text evidence="13">Binds 2 magnesium ions per tetramer.</text>
</comment>
<evidence type="ECO:0000256" key="2">
    <source>
        <dbReference type="ARBA" id="ARBA00010207"/>
    </source>
</evidence>
<feature type="binding site" evidence="13">
    <location>
        <position position="259"/>
    </location>
    <ligand>
        <name>Mg(2+)</name>
        <dbReference type="ChEBI" id="CHEBI:18420"/>
        <note>shared with beta subunit</note>
    </ligand>
</feature>
<reference evidence="16 17" key="1">
    <citation type="journal article" date="2021" name="ISME Commun">
        <title>Automated analysis of genomic sequences facilitates high-throughput and comprehensive description of bacteria.</title>
        <authorList>
            <person name="Hitch T.C.A."/>
        </authorList>
    </citation>
    <scope>NUCLEOTIDE SEQUENCE [LARGE SCALE GENOMIC DNA]</scope>
    <source>
        <strain evidence="16 17">Sanger_18</strain>
    </source>
</reference>
<evidence type="ECO:0000256" key="8">
    <source>
        <dbReference type="ARBA" id="ARBA00022840"/>
    </source>
</evidence>
<keyword evidence="9 13" id="KW-0460">Magnesium</keyword>
<dbReference type="InterPro" id="IPR045864">
    <property type="entry name" value="aa-tRNA-synth_II/BPL/LPL"/>
</dbReference>
<dbReference type="Pfam" id="PF02912">
    <property type="entry name" value="Phe_tRNA-synt_N"/>
    <property type="match status" value="1"/>
</dbReference>
<evidence type="ECO:0000256" key="10">
    <source>
        <dbReference type="ARBA" id="ARBA00022917"/>
    </source>
</evidence>
<evidence type="ECO:0000259" key="15">
    <source>
        <dbReference type="PROSITE" id="PS50862"/>
    </source>
</evidence>
<dbReference type="GO" id="GO:0004826">
    <property type="term" value="F:phenylalanine-tRNA ligase activity"/>
    <property type="evidence" value="ECO:0007669"/>
    <property type="project" value="UniProtKB-EC"/>
</dbReference>
<dbReference type="CDD" id="cd00496">
    <property type="entry name" value="PheRS_alpha_core"/>
    <property type="match status" value="1"/>
</dbReference>
<evidence type="ECO:0000256" key="3">
    <source>
        <dbReference type="ARBA" id="ARBA00011209"/>
    </source>
</evidence>
<organism evidence="16 17">
    <name type="scientific">Suilimivivens aceti</name>
    <dbReference type="NCBI Taxonomy" id="2981774"/>
    <lineage>
        <taxon>Bacteria</taxon>
        <taxon>Bacillati</taxon>
        <taxon>Bacillota</taxon>
        <taxon>Clostridia</taxon>
        <taxon>Lachnospirales</taxon>
        <taxon>Lachnospiraceae</taxon>
        <taxon>Suilimivivens</taxon>
    </lineage>
</organism>
<evidence type="ECO:0000256" key="13">
    <source>
        <dbReference type="HAMAP-Rule" id="MF_00281"/>
    </source>
</evidence>